<dbReference type="Proteomes" id="UP000238655">
    <property type="component" value="Chromosome 3"/>
</dbReference>
<feature type="transmembrane region" description="Helical" evidence="1">
    <location>
        <begin position="55"/>
        <end position="78"/>
    </location>
</feature>
<name>A0A2S5DQR0_9BURK</name>
<evidence type="ECO:0000256" key="1">
    <source>
        <dbReference type="SAM" id="Phobius"/>
    </source>
</evidence>
<sequence>MNSLSTMPSTLMIHPTMPEQRVKLGFNWSALLFGTIWAYSEGLVVQGGRLAAVDAASGLLCSSGRPALLIAALILFVAKNIYSARHGSTWICQRLLNQGYRALQ</sequence>
<evidence type="ECO:0000313" key="3">
    <source>
        <dbReference type="Proteomes" id="UP000238655"/>
    </source>
</evidence>
<dbReference type="AlphaFoldDB" id="A0A2S5DQR0"/>
<protein>
    <submittedName>
        <fullName evidence="2">Uncharacterized protein</fullName>
    </submittedName>
</protein>
<gene>
    <name evidence="2" type="ORF">C3743_33405</name>
</gene>
<feature type="transmembrane region" description="Helical" evidence="1">
    <location>
        <begin position="21"/>
        <end position="40"/>
    </location>
</feature>
<keyword evidence="1" id="KW-0472">Membrane</keyword>
<accession>A0A2S5DQR0</accession>
<keyword evidence="1" id="KW-1133">Transmembrane helix</keyword>
<evidence type="ECO:0000313" key="2">
    <source>
        <dbReference type="EMBL" id="POZ81438.1"/>
    </source>
</evidence>
<organism evidence="2 3">
    <name type="scientific">Burkholderia contaminans</name>
    <dbReference type="NCBI Taxonomy" id="488447"/>
    <lineage>
        <taxon>Bacteria</taxon>
        <taxon>Pseudomonadati</taxon>
        <taxon>Pseudomonadota</taxon>
        <taxon>Betaproteobacteria</taxon>
        <taxon>Burkholderiales</taxon>
        <taxon>Burkholderiaceae</taxon>
        <taxon>Burkholderia</taxon>
        <taxon>Burkholderia cepacia complex</taxon>
    </lineage>
</organism>
<proteinExistence type="predicted"/>
<keyword evidence="1" id="KW-0812">Transmembrane</keyword>
<dbReference type="EMBL" id="PQVP01000003">
    <property type="protein sequence ID" value="POZ81438.1"/>
    <property type="molecule type" value="Genomic_DNA"/>
</dbReference>
<reference evidence="2 3" key="1">
    <citation type="submission" date="2018-01" db="EMBL/GenBank/DDBJ databases">
        <title>Successful Treatment of Persistent Burkholderia cepacia Bacteremia with Ceftazidime-Avibactam.</title>
        <authorList>
            <person name="Tamma P."/>
            <person name="Fan Y."/>
            <person name="Bergman Y."/>
            <person name="Sick-Samuels A."/>
            <person name="Hsu A."/>
            <person name="Timp W."/>
            <person name="Simner P."/>
        </authorList>
    </citation>
    <scope>NUCLEOTIDE SEQUENCE [LARGE SCALE GENOMIC DNA]</scope>
    <source>
        <strain evidence="2 3">170816</strain>
    </source>
</reference>
<comment type="caution">
    <text evidence="2">The sequence shown here is derived from an EMBL/GenBank/DDBJ whole genome shotgun (WGS) entry which is preliminary data.</text>
</comment>